<evidence type="ECO:0000313" key="5">
    <source>
        <dbReference type="EMBL" id="KAK2093508.1"/>
    </source>
</evidence>
<feature type="domain" description="HTH La-type RNA-binding" evidence="4">
    <location>
        <begin position="18"/>
        <end position="108"/>
    </location>
</feature>
<accession>A0ABQ9U8Y1</accession>
<evidence type="ECO:0000256" key="1">
    <source>
        <dbReference type="ARBA" id="ARBA00022884"/>
    </source>
</evidence>
<dbReference type="InterPro" id="IPR045180">
    <property type="entry name" value="La_dom_prot"/>
</dbReference>
<dbReference type="PROSITE" id="PS50961">
    <property type="entry name" value="HTH_LA"/>
    <property type="match status" value="1"/>
</dbReference>
<dbReference type="SMART" id="SM00715">
    <property type="entry name" value="LA"/>
    <property type="match status" value="1"/>
</dbReference>
<organism evidence="5 6">
    <name type="scientific">Saguinus oedipus</name>
    <name type="common">Cotton-top tamarin</name>
    <name type="synonym">Oedipomidas oedipus</name>
    <dbReference type="NCBI Taxonomy" id="9490"/>
    <lineage>
        <taxon>Eukaryota</taxon>
        <taxon>Metazoa</taxon>
        <taxon>Chordata</taxon>
        <taxon>Craniata</taxon>
        <taxon>Vertebrata</taxon>
        <taxon>Euteleostomi</taxon>
        <taxon>Mammalia</taxon>
        <taxon>Eutheria</taxon>
        <taxon>Euarchontoglires</taxon>
        <taxon>Primates</taxon>
        <taxon>Haplorrhini</taxon>
        <taxon>Platyrrhini</taxon>
        <taxon>Cebidae</taxon>
        <taxon>Callitrichinae</taxon>
        <taxon>Saguinus</taxon>
    </lineage>
</organism>
<dbReference type="Gene3D" id="1.10.10.10">
    <property type="entry name" value="Winged helix-like DNA-binding domain superfamily/Winged helix DNA-binding domain"/>
    <property type="match status" value="1"/>
</dbReference>
<dbReference type="PANTHER" id="PTHR22792:SF51">
    <property type="entry name" value="LA-RELATED PROTEIN 1"/>
    <property type="match status" value="1"/>
</dbReference>
<protein>
    <submittedName>
        <fullName evidence="5">La ribonucleoprotein domain member 1</fullName>
    </submittedName>
</protein>
<feature type="compositionally biased region" description="Polar residues" evidence="3">
    <location>
        <begin position="163"/>
        <end position="178"/>
    </location>
</feature>
<keyword evidence="6" id="KW-1185">Reference proteome</keyword>
<dbReference type="GO" id="GO:1990904">
    <property type="term" value="C:ribonucleoprotein complex"/>
    <property type="evidence" value="ECO:0007669"/>
    <property type="project" value="UniProtKB-KW"/>
</dbReference>
<gene>
    <name evidence="5" type="primary">LARP1_4</name>
    <name evidence="5" type="ORF">P7K49_027246</name>
</gene>
<name>A0ABQ9U8Y1_SAGOE</name>
<dbReference type="InterPro" id="IPR036390">
    <property type="entry name" value="WH_DNA-bd_sf"/>
</dbReference>
<dbReference type="InterPro" id="IPR036388">
    <property type="entry name" value="WH-like_DNA-bd_sf"/>
</dbReference>
<reference evidence="5 6" key="1">
    <citation type="submission" date="2023-05" db="EMBL/GenBank/DDBJ databases">
        <title>B98-5 Cell Line De Novo Hybrid Assembly: An Optical Mapping Approach.</title>
        <authorList>
            <person name="Kananen K."/>
            <person name="Auerbach J.A."/>
            <person name="Kautto E."/>
            <person name="Blachly J.S."/>
        </authorList>
    </citation>
    <scope>NUCLEOTIDE SEQUENCE [LARGE SCALE GENOMIC DNA]</scope>
    <source>
        <strain evidence="5">B95-8</strain>
        <tissue evidence="5">Cell line</tissue>
    </source>
</reference>
<sequence>MNNITYYFDNVSSTELYSVDQELLKDYIKRQIEYYFSVDDLERDFFLRRKMDADDFLPITLIASFHRVQALTTDISLIFAALKDSNVVEIVDEKVCRREEPEKWPLPGPPIVDYSQTDFSQLLNCLEFVPHQHYQVSTTKRRQSRRLALLITAEKSEEPRFTHPTSLPRQLPSQQLMSKDQDDQEELDFRLMRWSRWMGKRTPLLPGLMESDYEIDDRNVNKILIVHPDTTLHALAPRGVPHRQPHLPCQDEC</sequence>
<comment type="caution">
    <text evidence="5">The sequence shown here is derived from an EMBL/GenBank/DDBJ whole genome shotgun (WGS) entry which is preliminary data.</text>
</comment>
<evidence type="ECO:0000313" key="6">
    <source>
        <dbReference type="Proteomes" id="UP001266305"/>
    </source>
</evidence>
<dbReference type="PANTHER" id="PTHR22792">
    <property type="entry name" value="LUPUS LA PROTEIN-RELATED"/>
    <property type="match status" value="1"/>
</dbReference>
<dbReference type="InterPro" id="IPR006630">
    <property type="entry name" value="La_HTH"/>
</dbReference>
<dbReference type="Pfam" id="PF05383">
    <property type="entry name" value="La"/>
    <property type="match status" value="1"/>
</dbReference>
<evidence type="ECO:0000259" key="4">
    <source>
        <dbReference type="PROSITE" id="PS50961"/>
    </source>
</evidence>
<evidence type="ECO:0000256" key="2">
    <source>
        <dbReference type="PROSITE-ProRule" id="PRU00332"/>
    </source>
</evidence>
<dbReference type="EMBL" id="JASSZA010000014">
    <property type="protein sequence ID" value="KAK2093508.1"/>
    <property type="molecule type" value="Genomic_DNA"/>
</dbReference>
<dbReference type="Proteomes" id="UP001266305">
    <property type="component" value="Unassembled WGS sequence"/>
</dbReference>
<evidence type="ECO:0000256" key="3">
    <source>
        <dbReference type="SAM" id="MobiDB-lite"/>
    </source>
</evidence>
<keyword evidence="1 2" id="KW-0694">RNA-binding</keyword>
<proteinExistence type="predicted"/>
<keyword evidence="5" id="KW-0687">Ribonucleoprotein</keyword>
<feature type="region of interest" description="Disordered" evidence="3">
    <location>
        <begin position="157"/>
        <end position="182"/>
    </location>
</feature>
<dbReference type="SUPFAM" id="SSF46785">
    <property type="entry name" value="Winged helix' DNA-binding domain"/>
    <property type="match status" value="1"/>
</dbReference>